<comment type="similarity">
    <text evidence="1">Belongs to the universal stress protein A family.</text>
</comment>
<sequence>MDFKTVLVEMGDDEGGDARIEAAAALAALGGDGHVVGVTATGFRPDPFRGAGEEAGRYAAQAEQRQQQRRAADEERLRRIVAQAAPGLSCAHMLLAEDPGWALALQGRLADIILVARPPVPDLAPVLAAQTAEYVLLNAGRPVLVLPPQVRRVEARHVAVAWDGRREAARAVADALPLLRRAQRISLVSVDPEGRGVAQGDGLAAYLARHGIRAELVPVPTQEAVGPALLRAVGHLHADLLVAGGYGHSRVRELVMGGATRVLMRHAEVPLLMSH</sequence>
<dbReference type="Gene3D" id="3.40.50.12370">
    <property type="match status" value="1"/>
</dbReference>
<reference evidence="2 3" key="1">
    <citation type="submission" date="2016-10" db="EMBL/GenBank/DDBJ databases">
        <title>Complete genome sequences of three Cupriavidus strains isolated from various Malaysian environments.</title>
        <authorList>
            <person name="Abdullah A.A.-A."/>
            <person name="Shafie N.A.H."/>
            <person name="Lau N.S."/>
        </authorList>
    </citation>
    <scope>NUCLEOTIDE SEQUENCE [LARGE SCALE GENOMIC DNA]</scope>
    <source>
        <strain evidence="2 3">USMAA1020</strain>
    </source>
</reference>
<dbReference type="PRINTS" id="PR01438">
    <property type="entry name" value="UNVRSLSTRESS"/>
</dbReference>
<organism evidence="2 3">
    <name type="scientific">Cupriavidus malaysiensis</name>
    <dbReference type="NCBI Taxonomy" id="367825"/>
    <lineage>
        <taxon>Bacteria</taxon>
        <taxon>Pseudomonadati</taxon>
        <taxon>Pseudomonadota</taxon>
        <taxon>Betaproteobacteria</taxon>
        <taxon>Burkholderiales</taxon>
        <taxon>Burkholderiaceae</taxon>
        <taxon>Cupriavidus</taxon>
    </lineage>
</organism>
<evidence type="ECO:0000313" key="2">
    <source>
        <dbReference type="EMBL" id="AOZ07043.1"/>
    </source>
</evidence>
<protein>
    <recommendedName>
        <fullName evidence="4">Universal stress protein</fullName>
    </recommendedName>
</protein>
<evidence type="ECO:0000256" key="1">
    <source>
        <dbReference type="ARBA" id="ARBA00008791"/>
    </source>
</evidence>
<name>A0ABN4TPT6_9BURK</name>
<dbReference type="PANTHER" id="PTHR46268">
    <property type="entry name" value="STRESS RESPONSE PROTEIN NHAX"/>
    <property type="match status" value="1"/>
</dbReference>
<evidence type="ECO:0000313" key="3">
    <source>
        <dbReference type="Proteomes" id="UP000177515"/>
    </source>
</evidence>
<keyword evidence="3" id="KW-1185">Reference proteome</keyword>
<dbReference type="PANTHER" id="PTHR46268:SF15">
    <property type="entry name" value="UNIVERSAL STRESS PROTEIN HP_0031"/>
    <property type="match status" value="1"/>
</dbReference>
<accession>A0ABN4TPT6</accession>
<dbReference type="SUPFAM" id="SSF52402">
    <property type="entry name" value="Adenine nucleotide alpha hydrolases-like"/>
    <property type="match status" value="2"/>
</dbReference>
<dbReference type="RefSeq" id="WP_071038152.1">
    <property type="nucleotide sequence ID" value="NZ_CP017754.1"/>
</dbReference>
<dbReference type="CDD" id="cd00293">
    <property type="entry name" value="USP-like"/>
    <property type="match status" value="1"/>
</dbReference>
<dbReference type="EMBL" id="CP017754">
    <property type="protein sequence ID" value="AOZ07043.1"/>
    <property type="molecule type" value="Genomic_DNA"/>
</dbReference>
<gene>
    <name evidence="2" type="ORF">BKK80_15345</name>
</gene>
<dbReference type="InterPro" id="IPR006015">
    <property type="entry name" value="Universal_stress_UspA"/>
</dbReference>
<proteinExistence type="inferred from homology"/>
<dbReference type="Proteomes" id="UP000177515">
    <property type="component" value="Chromosome 1"/>
</dbReference>
<evidence type="ECO:0008006" key="4">
    <source>
        <dbReference type="Google" id="ProtNLM"/>
    </source>
</evidence>